<feature type="domain" description="ABC transporter" evidence="4">
    <location>
        <begin position="26"/>
        <end position="250"/>
    </location>
</feature>
<keyword evidence="6" id="KW-1185">Reference proteome</keyword>
<dbReference type="AlphaFoldDB" id="A0A8J3AQ89"/>
<dbReference type="Pfam" id="PF00005">
    <property type="entry name" value="ABC_tran"/>
    <property type="match status" value="1"/>
</dbReference>
<evidence type="ECO:0000259" key="4">
    <source>
        <dbReference type="PROSITE" id="PS50893"/>
    </source>
</evidence>
<reference evidence="5" key="1">
    <citation type="journal article" date="2014" name="Int. J. Syst. Evol. Microbiol.">
        <title>Complete genome sequence of Corynebacterium casei LMG S-19264T (=DSM 44701T), isolated from a smear-ripened cheese.</title>
        <authorList>
            <consortium name="US DOE Joint Genome Institute (JGI-PGF)"/>
            <person name="Walter F."/>
            <person name="Albersmeier A."/>
            <person name="Kalinowski J."/>
            <person name="Ruckert C."/>
        </authorList>
    </citation>
    <scope>NUCLEOTIDE SEQUENCE</scope>
    <source>
        <strain evidence="5">CCM 8606</strain>
    </source>
</reference>
<reference evidence="5" key="2">
    <citation type="submission" date="2020-09" db="EMBL/GenBank/DDBJ databases">
        <authorList>
            <person name="Sun Q."/>
            <person name="Sedlacek I."/>
        </authorList>
    </citation>
    <scope>NUCLEOTIDE SEQUENCE</scope>
    <source>
        <strain evidence="5">CCM 8606</strain>
    </source>
</reference>
<dbReference type="Proteomes" id="UP000619536">
    <property type="component" value="Unassembled WGS sequence"/>
</dbReference>
<dbReference type="RefSeq" id="WP_188355497.1">
    <property type="nucleotide sequence ID" value="NZ_BMDH01000003.1"/>
</dbReference>
<dbReference type="InterPro" id="IPR027417">
    <property type="entry name" value="P-loop_NTPase"/>
</dbReference>
<dbReference type="Gene3D" id="3.40.50.300">
    <property type="entry name" value="P-loop containing nucleotide triphosphate hydrolases"/>
    <property type="match status" value="1"/>
</dbReference>
<name>A0A8J3AQ89_9BIFI</name>
<dbReference type="SUPFAM" id="SSF52540">
    <property type="entry name" value="P-loop containing nucleoside triphosphate hydrolases"/>
    <property type="match status" value="1"/>
</dbReference>
<dbReference type="GO" id="GO:0005524">
    <property type="term" value="F:ATP binding"/>
    <property type="evidence" value="ECO:0007669"/>
    <property type="project" value="UniProtKB-KW"/>
</dbReference>
<dbReference type="PANTHER" id="PTHR42939:SF1">
    <property type="entry name" value="ABC TRANSPORTER ATP-BINDING PROTEIN ALBC-RELATED"/>
    <property type="match status" value="1"/>
</dbReference>
<dbReference type="PANTHER" id="PTHR42939">
    <property type="entry name" value="ABC TRANSPORTER ATP-BINDING PROTEIN ALBC-RELATED"/>
    <property type="match status" value="1"/>
</dbReference>
<dbReference type="InterPro" id="IPR003439">
    <property type="entry name" value="ABC_transporter-like_ATP-bd"/>
</dbReference>
<evidence type="ECO:0000256" key="3">
    <source>
        <dbReference type="ARBA" id="ARBA00022840"/>
    </source>
</evidence>
<keyword evidence="1" id="KW-0813">Transport</keyword>
<dbReference type="EMBL" id="BMDH01000003">
    <property type="protein sequence ID" value="GGI14942.1"/>
    <property type="molecule type" value="Genomic_DNA"/>
</dbReference>
<accession>A0A8J3AQ89</accession>
<evidence type="ECO:0000256" key="2">
    <source>
        <dbReference type="ARBA" id="ARBA00022741"/>
    </source>
</evidence>
<sequence length="254" mass="28442">MDGGGIDYSKTNITRENISDCADILLQLQSFSCWYNKQRPIIKQGNLLFENGCATGILGKNGAGKTTLFNAIAGILNGVSYEKCVYLGDSITLNSVDFKQCRILSFAEDHSFPTWNLEYYISFMSSAYRVKLKPALVHELIDGFQVGRYVHAPFHELSSGNRKKCNLIAAFALQRPLLILDESTDFLDFEATEYVYQLIRRRTKCGLCTVVSSHIAQTFTRCCEYLYIISDGEISTRYRTPATADSIVALLSGN</sequence>
<dbReference type="InterPro" id="IPR003593">
    <property type="entry name" value="AAA+_ATPase"/>
</dbReference>
<organism evidence="5 6">
    <name type="scientific">Galliscardovia ingluviei</name>
    <dbReference type="NCBI Taxonomy" id="1769422"/>
    <lineage>
        <taxon>Bacteria</taxon>
        <taxon>Bacillati</taxon>
        <taxon>Actinomycetota</taxon>
        <taxon>Actinomycetes</taxon>
        <taxon>Bifidobacteriales</taxon>
        <taxon>Bifidobacteriaceae</taxon>
        <taxon>Galliscardovia</taxon>
    </lineage>
</organism>
<protein>
    <submittedName>
        <fullName evidence="5">Putative ABC transporter ATP-binding protein AlbC</fullName>
    </submittedName>
</protein>
<dbReference type="InterPro" id="IPR051782">
    <property type="entry name" value="ABC_Transporter_VariousFunc"/>
</dbReference>
<keyword evidence="3 5" id="KW-0067">ATP-binding</keyword>
<evidence type="ECO:0000313" key="6">
    <source>
        <dbReference type="Proteomes" id="UP000619536"/>
    </source>
</evidence>
<keyword evidence="2" id="KW-0547">Nucleotide-binding</keyword>
<evidence type="ECO:0000313" key="5">
    <source>
        <dbReference type="EMBL" id="GGI14942.1"/>
    </source>
</evidence>
<dbReference type="GO" id="GO:0016887">
    <property type="term" value="F:ATP hydrolysis activity"/>
    <property type="evidence" value="ECO:0007669"/>
    <property type="project" value="InterPro"/>
</dbReference>
<dbReference type="PROSITE" id="PS50893">
    <property type="entry name" value="ABC_TRANSPORTER_2"/>
    <property type="match status" value="1"/>
</dbReference>
<evidence type="ECO:0000256" key="1">
    <source>
        <dbReference type="ARBA" id="ARBA00022448"/>
    </source>
</evidence>
<comment type="caution">
    <text evidence="5">The sequence shown here is derived from an EMBL/GenBank/DDBJ whole genome shotgun (WGS) entry which is preliminary data.</text>
</comment>
<proteinExistence type="predicted"/>
<dbReference type="SMART" id="SM00382">
    <property type="entry name" value="AAA"/>
    <property type="match status" value="1"/>
</dbReference>
<gene>
    <name evidence="5" type="primary">albC</name>
    <name evidence="5" type="ORF">GCM10007377_13440</name>
</gene>